<evidence type="ECO:0000256" key="5">
    <source>
        <dbReference type="ARBA" id="ARBA00022989"/>
    </source>
</evidence>
<dbReference type="GO" id="GO:0015293">
    <property type="term" value="F:symporter activity"/>
    <property type="evidence" value="ECO:0007669"/>
    <property type="project" value="TreeGrafter"/>
</dbReference>
<keyword evidence="4 7" id="KW-0812">Transmembrane</keyword>
<name>A0A6M8HR30_9PROT</name>
<dbReference type="Proteomes" id="UP000500767">
    <property type="component" value="Chromosome"/>
</dbReference>
<sequence length="415" mass="43387">MLETILRGLPGIVLLIAVGILFSTNRRRIQPRVVLAALGCQMALGALILFVPVGRAVLHVASNAVNAVLGYGSEGISFVFGGLVSPRMDTLFPNGGFVFGLRVLPQIIYISALIALLYYFGIMQALARILGGAVRLVIGTSRVESFSAVTTIFLGQSEMPIALKPYVPLLTRAELFAVMSSGTASVAGSVLAGYAGLGVPMEYLLAASVMAIPGGLLFAKLLVPTTEPSRITELNVSFDAERPANVFEAIAIGTTNGVHVAVAVGAMLIAFIGLIACLNGLIGLAGSWFGHPGLSLELMLGTLFAPLAWMIGVPWHEARPIGGIIGQKLVFNEFVAYVHLSPMIRAHEFSTRAIAIASFALCGFANFSSIGILLAGYGSVAPGRRAEVARMGLRAVLAGTLSNLMSATIAGMFIS</sequence>
<feature type="transmembrane region" description="Helical" evidence="7">
    <location>
        <begin position="294"/>
        <end position="315"/>
    </location>
</feature>
<dbReference type="RefSeq" id="WP_171836373.1">
    <property type="nucleotide sequence ID" value="NZ_CP053708.1"/>
</dbReference>
<dbReference type="PANTHER" id="PTHR10590">
    <property type="entry name" value="SODIUM/NUCLEOSIDE COTRANSPORTER"/>
    <property type="match status" value="1"/>
</dbReference>
<feature type="transmembrane region" description="Helical" evidence="7">
    <location>
        <begin position="6"/>
        <end position="22"/>
    </location>
</feature>
<dbReference type="InterPro" id="IPR002668">
    <property type="entry name" value="CNT_N_dom"/>
</dbReference>
<evidence type="ECO:0000256" key="6">
    <source>
        <dbReference type="ARBA" id="ARBA00023136"/>
    </source>
</evidence>
<gene>
    <name evidence="11" type="ORF">HN018_12475</name>
</gene>
<keyword evidence="6 7" id="KW-0472">Membrane</keyword>
<keyword evidence="5 7" id="KW-1133">Transmembrane helix</keyword>
<evidence type="ECO:0000313" key="11">
    <source>
        <dbReference type="EMBL" id="QKE90746.1"/>
    </source>
</evidence>
<protein>
    <recommendedName>
        <fullName evidence="7">Nucleoside permease</fullName>
    </recommendedName>
</protein>
<dbReference type="Pfam" id="PF01773">
    <property type="entry name" value="Nucleos_tra2_N"/>
    <property type="match status" value="1"/>
</dbReference>
<dbReference type="InterPro" id="IPR011642">
    <property type="entry name" value="Gate_dom"/>
</dbReference>
<dbReference type="PANTHER" id="PTHR10590:SF4">
    <property type="entry name" value="SOLUTE CARRIER FAMILY 28 MEMBER 3"/>
    <property type="match status" value="1"/>
</dbReference>
<feature type="transmembrane region" description="Helical" evidence="7">
    <location>
        <begin position="132"/>
        <end position="154"/>
    </location>
</feature>
<feature type="domain" description="Concentrative nucleoside transporter N-terminal" evidence="8">
    <location>
        <begin position="11"/>
        <end position="83"/>
    </location>
</feature>
<feature type="transmembrane region" description="Helical" evidence="7">
    <location>
        <begin position="395"/>
        <end position="414"/>
    </location>
</feature>
<evidence type="ECO:0000256" key="2">
    <source>
        <dbReference type="ARBA" id="ARBA00009033"/>
    </source>
</evidence>
<feature type="domain" description="Nucleoside transporter/FeoB GTPase Gate" evidence="10">
    <location>
        <begin position="101"/>
        <end position="198"/>
    </location>
</feature>
<evidence type="ECO:0000256" key="1">
    <source>
        <dbReference type="ARBA" id="ARBA00004651"/>
    </source>
</evidence>
<evidence type="ECO:0000256" key="3">
    <source>
        <dbReference type="ARBA" id="ARBA00022475"/>
    </source>
</evidence>
<feature type="transmembrane region" description="Helical" evidence="7">
    <location>
        <begin position="353"/>
        <end position="375"/>
    </location>
</feature>
<proteinExistence type="inferred from homology"/>
<dbReference type="InterPro" id="IPR011657">
    <property type="entry name" value="CNT_C_dom"/>
</dbReference>
<keyword evidence="7" id="KW-0813">Transport</keyword>
<feature type="transmembrane region" description="Helical" evidence="7">
    <location>
        <begin position="260"/>
        <end position="282"/>
    </location>
</feature>
<evidence type="ECO:0000256" key="4">
    <source>
        <dbReference type="ARBA" id="ARBA00022692"/>
    </source>
</evidence>
<evidence type="ECO:0000313" key="12">
    <source>
        <dbReference type="Proteomes" id="UP000500767"/>
    </source>
</evidence>
<evidence type="ECO:0000259" key="9">
    <source>
        <dbReference type="Pfam" id="PF07662"/>
    </source>
</evidence>
<evidence type="ECO:0000259" key="10">
    <source>
        <dbReference type="Pfam" id="PF07670"/>
    </source>
</evidence>
<feature type="domain" description="Concentrative nucleoside transporter C-terminal" evidence="9">
    <location>
        <begin position="203"/>
        <end position="411"/>
    </location>
</feature>
<dbReference type="GO" id="GO:0005886">
    <property type="term" value="C:plasma membrane"/>
    <property type="evidence" value="ECO:0007669"/>
    <property type="project" value="UniProtKB-SubCell"/>
</dbReference>
<dbReference type="Pfam" id="PF07670">
    <property type="entry name" value="Gate"/>
    <property type="match status" value="1"/>
</dbReference>
<dbReference type="KEGG" id="lck:HN018_12475"/>
<dbReference type="NCBIfam" id="TIGR00804">
    <property type="entry name" value="nupC"/>
    <property type="match status" value="1"/>
</dbReference>
<dbReference type="Pfam" id="PF07662">
    <property type="entry name" value="Nucleos_tra2_C"/>
    <property type="match status" value="1"/>
</dbReference>
<dbReference type="EMBL" id="CP053708">
    <property type="protein sequence ID" value="QKE90746.1"/>
    <property type="molecule type" value="Genomic_DNA"/>
</dbReference>
<comment type="similarity">
    <text evidence="2 7">Belongs to the concentrative nucleoside transporter (CNT) (TC 2.A.41) family.</text>
</comment>
<evidence type="ECO:0000259" key="8">
    <source>
        <dbReference type="Pfam" id="PF01773"/>
    </source>
</evidence>
<keyword evidence="3" id="KW-1003">Cell membrane</keyword>
<feature type="transmembrane region" description="Helical" evidence="7">
    <location>
        <begin position="175"/>
        <end position="197"/>
    </location>
</feature>
<feature type="transmembrane region" description="Helical" evidence="7">
    <location>
        <begin position="34"/>
        <end position="58"/>
    </location>
</feature>
<feature type="transmembrane region" description="Helical" evidence="7">
    <location>
        <begin position="203"/>
        <end position="223"/>
    </location>
</feature>
<dbReference type="InterPro" id="IPR018270">
    <property type="entry name" value="C_nuclsd_transpt_met_bac"/>
</dbReference>
<organism evidence="11 12">
    <name type="scientific">Lichenicola cladoniae</name>
    <dbReference type="NCBI Taxonomy" id="1484109"/>
    <lineage>
        <taxon>Bacteria</taxon>
        <taxon>Pseudomonadati</taxon>
        <taxon>Pseudomonadota</taxon>
        <taxon>Alphaproteobacteria</taxon>
        <taxon>Acetobacterales</taxon>
        <taxon>Acetobacteraceae</taxon>
        <taxon>Lichenicola</taxon>
    </lineage>
</organism>
<reference evidence="11 12" key="1">
    <citation type="journal article" date="2014" name="World J. Microbiol. Biotechnol.">
        <title>Biodiversity and physiological characteristics of Antarctic and Arctic lichens-associated bacteria.</title>
        <authorList>
            <person name="Lee Y.M."/>
            <person name="Kim E.H."/>
            <person name="Lee H.K."/>
            <person name="Hong S.G."/>
        </authorList>
    </citation>
    <scope>NUCLEOTIDE SEQUENCE [LARGE SCALE GENOMIC DNA]</scope>
    <source>
        <strain evidence="11 12">PAMC 26569</strain>
    </source>
</reference>
<dbReference type="GO" id="GO:0005337">
    <property type="term" value="F:nucleoside transmembrane transporter activity"/>
    <property type="evidence" value="ECO:0007669"/>
    <property type="project" value="InterPro"/>
</dbReference>
<dbReference type="AlphaFoldDB" id="A0A6M8HR30"/>
<keyword evidence="12" id="KW-1185">Reference proteome</keyword>
<evidence type="ECO:0000256" key="7">
    <source>
        <dbReference type="RuleBase" id="RU362018"/>
    </source>
</evidence>
<comment type="subcellular location">
    <subcellularLocation>
        <location evidence="1">Cell membrane</location>
        <topology evidence="1">Multi-pass membrane protein</topology>
    </subcellularLocation>
</comment>
<dbReference type="InterPro" id="IPR008276">
    <property type="entry name" value="C_nuclsd_transpt"/>
</dbReference>
<feature type="transmembrane region" description="Helical" evidence="7">
    <location>
        <begin position="96"/>
        <end position="120"/>
    </location>
</feature>
<accession>A0A6M8HR30</accession>